<proteinExistence type="predicted"/>
<dbReference type="AlphaFoldDB" id="A0AA86NHY6"/>
<dbReference type="EMBL" id="CAXDID020000315">
    <property type="protein sequence ID" value="CAL6075679.1"/>
    <property type="molecule type" value="Genomic_DNA"/>
</dbReference>
<sequence>MESYQKYNYNLKVSLCKTSEINQINDNIYCNLNQFHGPVREAKESQVTQEGVINVEKNDVEAMAEQLKLLLDDVSYRRKRGREAKESLAKFSNADIVSRWDKLIKAVMQGDDQIKELIQSLNQEISDEKVAQISEDEKKHALLWEEFHSTLFDENGEYID</sequence>
<dbReference type="Gene3D" id="3.40.50.2000">
    <property type="entry name" value="Glycogen Phosphorylase B"/>
    <property type="match status" value="1"/>
</dbReference>
<accession>A0AA86NHY6</accession>
<dbReference type="SUPFAM" id="SSF53756">
    <property type="entry name" value="UDP-Glycosyltransferase/glycogen phosphorylase"/>
    <property type="match status" value="1"/>
</dbReference>
<comment type="caution">
    <text evidence="1">The sequence shown here is derived from an EMBL/GenBank/DDBJ whole genome shotgun (WGS) entry which is preliminary data.</text>
</comment>
<dbReference type="EMBL" id="CATOUU010000181">
    <property type="protein sequence ID" value="CAI9919596.1"/>
    <property type="molecule type" value="Genomic_DNA"/>
</dbReference>
<name>A0AA86NHY6_9EUKA</name>
<evidence type="ECO:0000313" key="2">
    <source>
        <dbReference type="EMBL" id="CAL6075679.1"/>
    </source>
</evidence>
<gene>
    <name evidence="2" type="ORF">HINF_LOCUS57324</name>
    <name evidence="1" type="ORF">HINF_LOCUS7241</name>
</gene>
<reference evidence="2 3" key="2">
    <citation type="submission" date="2024-07" db="EMBL/GenBank/DDBJ databases">
        <authorList>
            <person name="Akdeniz Z."/>
        </authorList>
    </citation>
    <scope>NUCLEOTIDE SEQUENCE [LARGE SCALE GENOMIC DNA]</scope>
</reference>
<evidence type="ECO:0000313" key="1">
    <source>
        <dbReference type="EMBL" id="CAI9919596.1"/>
    </source>
</evidence>
<protein>
    <submittedName>
        <fullName evidence="2">Hypothetical_protein</fullName>
    </submittedName>
</protein>
<evidence type="ECO:0000313" key="3">
    <source>
        <dbReference type="Proteomes" id="UP001642409"/>
    </source>
</evidence>
<keyword evidence="3" id="KW-1185">Reference proteome</keyword>
<dbReference type="Proteomes" id="UP001642409">
    <property type="component" value="Unassembled WGS sequence"/>
</dbReference>
<organism evidence="1">
    <name type="scientific">Hexamita inflata</name>
    <dbReference type="NCBI Taxonomy" id="28002"/>
    <lineage>
        <taxon>Eukaryota</taxon>
        <taxon>Metamonada</taxon>
        <taxon>Diplomonadida</taxon>
        <taxon>Hexamitidae</taxon>
        <taxon>Hexamitinae</taxon>
        <taxon>Hexamita</taxon>
    </lineage>
</organism>
<reference evidence="1" key="1">
    <citation type="submission" date="2023-06" db="EMBL/GenBank/DDBJ databases">
        <authorList>
            <person name="Kurt Z."/>
        </authorList>
    </citation>
    <scope>NUCLEOTIDE SEQUENCE</scope>
</reference>